<feature type="region of interest" description="Disordered" evidence="1">
    <location>
        <begin position="29"/>
        <end position="75"/>
    </location>
</feature>
<feature type="signal peptide" evidence="2">
    <location>
        <begin position="1"/>
        <end position="15"/>
    </location>
</feature>
<dbReference type="OrthoDB" id="10483690at2759"/>
<dbReference type="Proteomes" id="UP000649617">
    <property type="component" value="Unassembled WGS sequence"/>
</dbReference>
<gene>
    <name evidence="3" type="ORF">SPIL2461_LOCUS19721</name>
</gene>
<sequence length="75" mass="8202">MMARLFLALWCTVLAADVEKHQVLSVAKTHAPDEETAKDKEVKAPMPFGGLEPFGRQEAGKDWDFGLPGMSSKGQ</sequence>
<keyword evidence="2" id="KW-0732">Signal</keyword>
<dbReference type="EMBL" id="CAJNIZ010044797">
    <property type="protein sequence ID" value="CAE7701329.1"/>
    <property type="molecule type" value="Genomic_DNA"/>
</dbReference>
<name>A0A812WWP8_SYMPI</name>
<reference evidence="3" key="1">
    <citation type="submission" date="2021-02" db="EMBL/GenBank/DDBJ databases">
        <authorList>
            <person name="Dougan E. K."/>
            <person name="Rhodes N."/>
            <person name="Thang M."/>
            <person name="Chan C."/>
        </authorList>
    </citation>
    <scope>NUCLEOTIDE SEQUENCE</scope>
</reference>
<comment type="caution">
    <text evidence="3">The sequence shown here is derived from an EMBL/GenBank/DDBJ whole genome shotgun (WGS) entry which is preliminary data.</text>
</comment>
<proteinExistence type="predicted"/>
<evidence type="ECO:0000313" key="3">
    <source>
        <dbReference type="EMBL" id="CAE7701329.1"/>
    </source>
</evidence>
<evidence type="ECO:0000256" key="1">
    <source>
        <dbReference type="SAM" id="MobiDB-lite"/>
    </source>
</evidence>
<organism evidence="3 4">
    <name type="scientific">Symbiodinium pilosum</name>
    <name type="common">Dinoflagellate</name>
    <dbReference type="NCBI Taxonomy" id="2952"/>
    <lineage>
        <taxon>Eukaryota</taxon>
        <taxon>Sar</taxon>
        <taxon>Alveolata</taxon>
        <taxon>Dinophyceae</taxon>
        <taxon>Suessiales</taxon>
        <taxon>Symbiodiniaceae</taxon>
        <taxon>Symbiodinium</taxon>
    </lineage>
</organism>
<feature type="compositionally biased region" description="Basic and acidic residues" evidence="1">
    <location>
        <begin position="30"/>
        <end position="43"/>
    </location>
</feature>
<evidence type="ECO:0000256" key="2">
    <source>
        <dbReference type="SAM" id="SignalP"/>
    </source>
</evidence>
<accession>A0A812WWP8</accession>
<evidence type="ECO:0000313" key="4">
    <source>
        <dbReference type="Proteomes" id="UP000649617"/>
    </source>
</evidence>
<protein>
    <submittedName>
        <fullName evidence="3">Uncharacterized protein</fullName>
    </submittedName>
</protein>
<dbReference type="AlphaFoldDB" id="A0A812WWP8"/>
<keyword evidence="4" id="KW-1185">Reference proteome</keyword>
<feature type="chain" id="PRO_5032292691" evidence="2">
    <location>
        <begin position="16"/>
        <end position="75"/>
    </location>
</feature>